<evidence type="ECO:0000313" key="6">
    <source>
        <dbReference type="Proteomes" id="UP001519538"/>
    </source>
</evidence>
<dbReference type="InterPro" id="IPR039418">
    <property type="entry name" value="LexA-like"/>
</dbReference>
<reference evidence="5 6" key="1">
    <citation type="journal article" date="2021" name="Astrobiology">
        <title>Bacterial Cellulose Retains Robustness but Its Synthesis Declines After Exposure to a Mars-Like Environment Simulated Outside the International Space Station.</title>
        <authorList>
            <person name="Orlovska I."/>
            <person name="Podolich O."/>
            <person name="Kukharenko O."/>
            <person name="Zaets I."/>
            <person name="Reva O."/>
            <person name="Khirunenko L."/>
            <person name="Zmejkoski D."/>
            <person name="Rogalsky S."/>
            <person name="Barh D."/>
            <person name="Tiwari S."/>
            <person name="Kumavath R."/>
            <person name="Goes-Neto A."/>
            <person name="Azevedo V."/>
            <person name="Brenig B."/>
            <person name="Ghosh P."/>
            <person name="de Vera J.P."/>
            <person name="Kozyrovska N."/>
        </authorList>
    </citation>
    <scope>NUCLEOTIDE SEQUENCE [LARGE SCALE GENOMIC DNA]</scope>
    <source>
        <strain evidence="5 6">IMBG 311</strain>
    </source>
</reference>
<sequence length="255" mass="27705">MSRKMRDLSELGKNRQIEITVLRLREAVRSAGGQKVVAARTDIPLSTFSGYLAGREMKISVASKIAKVCGVSLEWLAGENVERTESDQARNAWPKQPDVLHASACHGLTAIPGYDVELSAGHGISPSYADESISFQISSSLLPEHLKTRAHRLVGFTVRGDSMEPVIFSGDNVVVDLMDKDIFTGGVYALRVGDQLLVKRLALRANGNLSVMSDNPRYPTDEINAEEARQMILDGGSPIGIIGRVVWRGGGLFTE</sequence>
<dbReference type="InterPro" id="IPR001387">
    <property type="entry name" value="Cro/C1-type_HTH"/>
</dbReference>
<keyword evidence="6" id="KW-1185">Reference proteome</keyword>
<keyword evidence="2" id="KW-0238">DNA-binding</keyword>
<evidence type="ECO:0000313" key="5">
    <source>
        <dbReference type="EMBL" id="MBT0676634.1"/>
    </source>
</evidence>
<dbReference type="EMBL" id="JABLUU010000021">
    <property type="protein sequence ID" value="MBT0676634.1"/>
    <property type="molecule type" value="Genomic_DNA"/>
</dbReference>
<dbReference type="Gene3D" id="2.10.109.10">
    <property type="entry name" value="Umud Fragment, subunit A"/>
    <property type="match status" value="1"/>
</dbReference>
<dbReference type="PANTHER" id="PTHR40661">
    <property type="match status" value="1"/>
</dbReference>
<evidence type="ECO:0000256" key="3">
    <source>
        <dbReference type="ARBA" id="ARBA00023163"/>
    </source>
</evidence>
<organism evidence="5 6">
    <name type="scientific">Komagataeibacter oboediens</name>
    <dbReference type="NCBI Taxonomy" id="65958"/>
    <lineage>
        <taxon>Bacteria</taxon>
        <taxon>Pseudomonadati</taxon>
        <taxon>Pseudomonadota</taxon>
        <taxon>Alphaproteobacteria</taxon>
        <taxon>Acetobacterales</taxon>
        <taxon>Acetobacteraceae</taxon>
        <taxon>Komagataeibacter</taxon>
    </lineage>
</organism>
<protein>
    <submittedName>
        <fullName evidence="5">Helix-turn-helix transcriptional regulator</fullName>
    </submittedName>
</protein>
<dbReference type="InterPro" id="IPR010982">
    <property type="entry name" value="Lambda_DNA-bd_dom_sf"/>
</dbReference>
<comment type="caution">
    <text evidence="5">The sequence shown here is derived from an EMBL/GenBank/DDBJ whole genome shotgun (WGS) entry which is preliminary data.</text>
</comment>
<dbReference type="CDD" id="cd06529">
    <property type="entry name" value="S24_LexA-like"/>
    <property type="match status" value="1"/>
</dbReference>
<dbReference type="CDD" id="cd00093">
    <property type="entry name" value="HTH_XRE"/>
    <property type="match status" value="1"/>
</dbReference>
<dbReference type="SUPFAM" id="SSF47413">
    <property type="entry name" value="lambda repressor-like DNA-binding domains"/>
    <property type="match status" value="1"/>
</dbReference>
<dbReference type="Gene3D" id="1.10.260.40">
    <property type="entry name" value="lambda repressor-like DNA-binding domains"/>
    <property type="match status" value="1"/>
</dbReference>
<keyword evidence="3" id="KW-0804">Transcription</keyword>
<dbReference type="RefSeq" id="WP_214165723.1">
    <property type="nucleotide sequence ID" value="NZ_JABLUU010000021.1"/>
</dbReference>
<dbReference type="SUPFAM" id="SSF51306">
    <property type="entry name" value="LexA/Signal peptidase"/>
    <property type="match status" value="1"/>
</dbReference>
<dbReference type="PROSITE" id="PS50943">
    <property type="entry name" value="HTH_CROC1"/>
    <property type="match status" value="1"/>
</dbReference>
<evidence type="ECO:0000259" key="4">
    <source>
        <dbReference type="PROSITE" id="PS50943"/>
    </source>
</evidence>
<dbReference type="Proteomes" id="UP001519538">
    <property type="component" value="Unassembled WGS sequence"/>
</dbReference>
<dbReference type="PANTHER" id="PTHR40661:SF3">
    <property type="entry name" value="FELS-1 PROPHAGE TRANSCRIPTIONAL REGULATOR"/>
    <property type="match status" value="1"/>
</dbReference>
<dbReference type="GeneID" id="79189002"/>
<accession>A0ABS5SR00</accession>
<name>A0ABS5SR00_9PROT</name>
<keyword evidence="1" id="KW-0805">Transcription regulation</keyword>
<gene>
    <name evidence="5" type="ORF">HNO79_14720</name>
</gene>
<dbReference type="InterPro" id="IPR036286">
    <property type="entry name" value="LexA/Signal_pep-like_sf"/>
</dbReference>
<evidence type="ECO:0000256" key="2">
    <source>
        <dbReference type="ARBA" id="ARBA00023125"/>
    </source>
</evidence>
<dbReference type="SMART" id="SM00530">
    <property type="entry name" value="HTH_XRE"/>
    <property type="match status" value="1"/>
</dbReference>
<dbReference type="InterPro" id="IPR015927">
    <property type="entry name" value="Peptidase_S24_S26A/B/C"/>
</dbReference>
<dbReference type="Pfam" id="PF00717">
    <property type="entry name" value="Peptidase_S24"/>
    <property type="match status" value="1"/>
</dbReference>
<evidence type="ECO:0000256" key="1">
    <source>
        <dbReference type="ARBA" id="ARBA00023015"/>
    </source>
</evidence>
<proteinExistence type="predicted"/>
<feature type="domain" description="HTH cro/C1-type" evidence="4">
    <location>
        <begin position="34"/>
        <end position="76"/>
    </location>
</feature>